<sequence length="267" mass="27992">MSAVRFENVRFSYPSGVEALRGVSFEVPTGQRLAIVGQNGAGKTTLVRHLNGIFQPTSGSVYVADAATTGRAIAELAASVGYVFQNPDEQIFASTVIADVEFGPRNLGCSADEARSRAMASLATVGLAAEADTHPLHLSLSERKRVALAGVLAMQTPIVVLDEPTTGQDAGGVAMVAGVVEALASAGRTVIAITHDMDFAAEHFDRVVVMAKGEVLADGPPVVVFGDAEALARAAVEPPQLFRLAAHLGWPDRPLTVEGFVDAFERR</sequence>
<dbReference type="OrthoDB" id="9806471at2"/>
<dbReference type="InterPro" id="IPR027417">
    <property type="entry name" value="P-loop_NTPase"/>
</dbReference>
<reference evidence="10 11" key="1">
    <citation type="submission" date="2018-02" db="EMBL/GenBank/DDBJ databases">
        <authorList>
            <person name="Cohen D.B."/>
            <person name="Kent A.D."/>
        </authorList>
    </citation>
    <scope>NUCLEOTIDE SEQUENCE [LARGE SCALE GENOMIC DNA]</scope>
    <source>
        <strain evidence="10">1</strain>
    </source>
</reference>
<dbReference type="PROSITE" id="PS50893">
    <property type="entry name" value="ABC_TRANSPORTER_2"/>
    <property type="match status" value="1"/>
</dbReference>
<dbReference type="RefSeq" id="WP_105184589.1">
    <property type="nucleotide sequence ID" value="NZ_BAAAGO010000019.1"/>
</dbReference>
<dbReference type="InterPro" id="IPR003439">
    <property type="entry name" value="ABC_transporter-like_ATP-bd"/>
</dbReference>
<dbReference type="EMBL" id="LT985188">
    <property type="protein sequence ID" value="SPD85324.1"/>
    <property type="molecule type" value="Genomic_DNA"/>
</dbReference>
<dbReference type="Pfam" id="PF00005">
    <property type="entry name" value="ABC_tran"/>
    <property type="match status" value="1"/>
</dbReference>
<dbReference type="GO" id="GO:0043190">
    <property type="term" value="C:ATP-binding cassette (ABC) transporter complex"/>
    <property type="evidence" value="ECO:0007669"/>
    <property type="project" value="TreeGrafter"/>
</dbReference>
<keyword evidence="5" id="KW-0547">Nucleotide-binding</keyword>
<dbReference type="Proteomes" id="UP000238164">
    <property type="component" value="Chromosome 1"/>
</dbReference>
<evidence type="ECO:0000256" key="4">
    <source>
        <dbReference type="ARBA" id="ARBA00022475"/>
    </source>
</evidence>
<dbReference type="AlphaFoldDB" id="A0A2N9JD61"/>
<keyword evidence="10" id="KW-0378">Hydrolase</keyword>
<dbReference type="PANTHER" id="PTHR43553:SF21">
    <property type="entry name" value="ABC TRANSPORTER ATP-BINDING PROTEIN MA_1418-RELATED"/>
    <property type="match status" value="1"/>
</dbReference>
<organism evidence="10 11">
    <name type="scientific">Micropruina glycogenica</name>
    <dbReference type="NCBI Taxonomy" id="75385"/>
    <lineage>
        <taxon>Bacteria</taxon>
        <taxon>Bacillati</taxon>
        <taxon>Actinomycetota</taxon>
        <taxon>Actinomycetes</taxon>
        <taxon>Propionibacteriales</taxon>
        <taxon>Nocardioidaceae</taxon>
        <taxon>Micropruina</taxon>
    </lineage>
</organism>
<dbReference type="SMART" id="SM00382">
    <property type="entry name" value="AAA"/>
    <property type="match status" value="1"/>
</dbReference>
<keyword evidence="4" id="KW-1003">Cell membrane</keyword>
<dbReference type="CDD" id="cd03225">
    <property type="entry name" value="ABC_cobalt_CbiO_domain1"/>
    <property type="match status" value="1"/>
</dbReference>
<comment type="similarity">
    <text evidence="2">Belongs to the ABC transporter superfamily.</text>
</comment>
<dbReference type="GO" id="GO:0016887">
    <property type="term" value="F:ATP hydrolysis activity"/>
    <property type="evidence" value="ECO:0007669"/>
    <property type="project" value="InterPro"/>
</dbReference>
<gene>
    <name evidence="10" type="ORF">MPLG2_0288</name>
</gene>
<dbReference type="SUPFAM" id="SSF52540">
    <property type="entry name" value="P-loop containing nucleoside triphosphate hydrolases"/>
    <property type="match status" value="1"/>
</dbReference>
<evidence type="ECO:0000256" key="3">
    <source>
        <dbReference type="ARBA" id="ARBA00022448"/>
    </source>
</evidence>
<evidence type="ECO:0000259" key="9">
    <source>
        <dbReference type="PROSITE" id="PS50893"/>
    </source>
</evidence>
<dbReference type="GO" id="GO:0042626">
    <property type="term" value="F:ATPase-coupled transmembrane transporter activity"/>
    <property type="evidence" value="ECO:0007669"/>
    <property type="project" value="TreeGrafter"/>
</dbReference>
<keyword evidence="8" id="KW-0472">Membrane</keyword>
<dbReference type="FunFam" id="3.40.50.300:FF:000224">
    <property type="entry name" value="Energy-coupling factor transporter ATP-binding protein EcfA"/>
    <property type="match status" value="1"/>
</dbReference>
<evidence type="ECO:0000256" key="7">
    <source>
        <dbReference type="ARBA" id="ARBA00022967"/>
    </source>
</evidence>
<evidence type="ECO:0000313" key="11">
    <source>
        <dbReference type="Proteomes" id="UP000238164"/>
    </source>
</evidence>
<dbReference type="InterPro" id="IPR015856">
    <property type="entry name" value="ABC_transpr_CbiO/EcfA_su"/>
</dbReference>
<keyword evidence="3" id="KW-0813">Transport</keyword>
<dbReference type="PANTHER" id="PTHR43553">
    <property type="entry name" value="HEAVY METAL TRANSPORTER"/>
    <property type="match status" value="1"/>
</dbReference>
<accession>A0A2N9JD61</accession>
<evidence type="ECO:0000256" key="6">
    <source>
        <dbReference type="ARBA" id="ARBA00022840"/>
    </source>
</evidence>
<keyword evidence="7" id="KW-1278">Translocase</keyword>
<dbReference type="InterPro" id="IPR003593">
    <property type="entry name" value="AAA+_ATPase"/>
</dbReference>
<dbReference type="EC" id="3.6.3.-" evidence="10"/>
<evidence type="ECO:0000256" key="2">
    <source>
        <dbReference type="ARBA" id="ARBA00005417"/>
    </source>
</evidence>
<dbReference type="GO" id="GO:0005524">
    <property type="term" value="F:ATP binding"/>
    <property type="evidence" value="ECO:0007669"/>
    <property type="project" value="UniProtKB-KW"/>
</dbReference>
<keyword evidence="11" id="KW-1185">Reference proteome</keyword>
<keyword evidence="6 10" id="KW-0067">ATP-binding</keyword>
<dbReference type="KEGG" id="mgg:MPLG2_0288"/>
<proteinExistence type="inferred from homology"/>
<dbReference type="InterPro" id="IPR050095">
    <property type="entry name" value="ECF_ABC_transporter_ATP-bd"/>
</dbReference>
<evidence type="ECO:0000256" key="1">
    <source>
        <dbReference type="ARBA" id="ARBA00004236"/>
    </source>
</evidence>
<protein>
    <submittedName>
        <fullName evidence="10">Putative ABC transporter ATP-binding protein MTBMA_c05830</fullName>
        <ecNumber evidence="10">3.6.3.-</ecNumber>
    </submittedName>
</protein>
<dbReference type="Gene3D" id="3.40.50.300">
    <property type="entry name" value="P-loop containing nucleotide triphosphate hydrolases"/>
    <property type="match status" value="1"/>
</dbReference>
<name>A0A2N9JD61_9ACTN</name>
<evidence type="ECO:0000313" key="10">
    <source>
        <dbReference type="EMBL" id="SPD85324.1"/>
    </source>
</evidence>
<feature type="domain" description="ABC transporter" evidence="9">
    <location>
        <begin position="4"/>
        <end position="237"/>
    </location>
</feature>
<evidence type="ECO:0000256" key="5">
    <source>
        <dbReference type="ARBA" id="ARBA00022741"/>
    </source>
</evidence>
<comment type="subcellular location">
    <subcellularLocation>
        <location evidence="1">Cell membrane</location>
    </subcellularLocation>
</comment>
<evidence type="ECO:0000256" key="8">
    <source>
        <dbReference type="ARBA" id="ARBA00023136"/>
    </source>
</evidence>